<proteinExistence type="predicted"/>
<sequence>MAFIALEPINPTFSLNHLNFKFKVVSQKWLDAVQAKRGRDILRHLAKWPGHADDANPRAWSALFITVREPSHGTSYRWNFASYDDTLMVWKTYEAVQEHPGSPFVLDIHDRNPEGEPGCIASAFVTRVPNSWMGHVDRMCQGVRIPDNPMVYFSSERYVDKVCETLLDAGIIDPSEYAQALAPLTQYHGHCSVNHQQDEMGG</sequence>
<protein>
    <submittedName>
        <fullName evidence="1">Uncharacterized protein</fullName>
    </submittedName>
</protein>
<evidence type="ECO:0000313" key="2">
    <source>
        <dbReference type="Proteomes" id="UP001148629"/>
    </source>
</evidence>
<gene>
    <name evidence="1" type="ORF">NM208_g6538</name>
</gene>
<comment type="caution">
    <text evidence="1">The sequence shown here is derived from an EMBL/GenBank/DDBJ whole genome shotgun (WGS) entry which is preliminary data.</text>
</comment>
<accession>A0ACC1SCM3</accession>
<dbReference type="EMBL" id="JANRMS010000612">
    <property type="protein sequence ID" value="KAJ3536883.1"/>
    <property type="molecule type" value="Genomic_DNA"/>
</dbReference>
<dbReference type="Proteomes" id="UP001148629">
    <property type="component" value="Unassembled WGS sequence"/>
</dbReference>
<keyword evidence="2" id="KW-1185">Reference proteome</keyword>
<reference evidence="1" key="1">
    <citation type="submission" date="2022-08" db="EMBL/GenBank/DDBJ databases">
        <title>Genome Sequence of Fusarium decemcellulare.</title>
        <authorList>
            <person name="Buettner E."/>
        </authorList>
    </citation>
    <scope>NUCLEOTIDE SEQUENCE</scope>
    <source>
        <strain evidence="1">Babe19</strain>
    </source>
</reference>
<organism evidence="1 2">
    <name type="scientific">Fusarium decemcellulare</name>
    <dbReference type="NCBI Taxonomy" id="57161"/>
    <lineage>
        <taxon>Eukaryota</taxon>
        <taxon>Fungi</taxon>
        <taxon>Dikarya</taxon>
        <taxon>Ascomycota</taxon>
        <taxon>Pezizomycotina</taxon>
        <taxon>Sordariomycetes</taxon>
        <taxon>Hypocreomycetidae</taxon>
        <taxon>Hypocreales</taxon>
        <taxon>Nectriaceae</taxon>
        <taxon>Fusarium</taxon>
        <taxon>Fusarium decemcellulare species complex</taxon>
    </lineage>
</organism>
<evidence type="ECO:0000313" key="1">
    <source>
        <dbReference type="EMBL" id="KAJ3536883.1"/>
    </source>
</evidence>
<name>A0ACC1SCM3_9HYPO</name>